<dbReference type="EMBL" id="MHHZ01000023">
    <property type="protein sequence ID" value="OGY40908.1"/>
    <property type="molecule type" value="Genomic_DNA"/>
</dbReference>
<proteinExistence type="predicted"/>
<feature type="transmembrane region" description="Helical" evidence="1">
    <location>
        <begin position="42"/>
        <end position="60"/>
    </location>
</feature>
<accession>A0A1G1XLL9</accession>
<keyword evidence="1" id="KW-0472">Membrane</keyword>
<evidence type="ECO:0000313" key="2">
    <source>
        <dbReference type="EMBL" id="OGY40908.1"/>
    </source>
</evidence>
<feature type="transmembrane region" description="Helical" evidence="1">
    <location>
        <begin position="103"/>
        <end position="124"/>
    </location>
</feature>
<organism evidence="2 3">
    <name type="scientific">Candidatus Buchananbacteria bacterium RBG_13_36_9</name>
    <dbReference type="NCBI Taxonomy" id="1797530"/>
    <lineage>
        <taxon>Bacteria</taxon>
        <taxon>Candidatus Buchananiibacteriota</taxon>
    </lineage>
</organism>
<sequence>MTKDWEKLFSYYNAPEPPNDLLGKIMKRINQEKRLLTLKRRLFILATGLTGAIVLFIPALKGVISGFAQSGFIQYFSLLFSDAEIVLAYWQNYALSLLESLPVMSLILLLATVFAILELLKLLAKDLKNIYLSKQLIHN</sequence>
<evidence type="ECO:0000256" key="1">
    <source>
        <dbReference type="SAM" id="Phobius"/>
    </source>
</evidence>
<dbReference type="Proteomes" id="UP000176498">
    <property type="component" value="Unassembled WGS sequence"/>
</dbReference>
<gene>
    <name evidence="2" type="ORF">A2Y82_03505</name>
</gene>
<keyword evidence="1" id="KW-1133">Transmembrane helix</keyword>
<comment type="caution">
    <text evidence="2">The sequence shown here is derived from an EMBL/GenBank/DDBJ whole genome shotgun (WGS) entry which is preliminary data.</text>
</comment>
<evidence type="ECO:0000313" key="3">
    <source>
        <dbReference type="Proteomes" id="UP000176498"/>
    </source>
</evidence>
<keyword evidence="1" id="KW-0812">Transmembrane</keyword>
<name>A0A1G1XLL9_9BACT</name>
<reference evidence="2 3" key="1">
    <citation type="journal article" date="2016" name="Nat. Commun.">
        <title>Thousands of microbial genomes shed light on interconnected biogeochemical processes in an aquifer system.</title>
        <authorList>
            <person name="Anantharaman K."/>
            <person name="Brown C.T."/>
            <person name="Hug L.A."/>
            <person name="Sharon I."/>
            <person name="Castelle C.J."/>
            <person name="Probst A.J."/>
            <person name="Thomas B.C."/>
            <person name="Singh A."/>
            <person name="Wilkins M.J."/>
            <person name="Karaoz U."/>
            <person name="Brodie E.L."/>
            <person name="Williams K.H."/>
            <person name="Hubbard S.S."/>
            <person name="Banfield J.F."/>
        </authorList>
    </citation>
    <scope>NUCLEOTIDE SEQUENCE [LARGE SCALE GENOMIC DNA]</scope>
</reference>
<dbReference type="AlphaFoldDB" id="A0A1G1XLL9"/>
<protein>
    <submittedName>
        <fullName evidence="2">Uncharacterized protein</fullName>
    </submittedName>
</protein>